<feature type="region of interest" description="Disordered" evidence="9">
    <location>
        <begin position="135"/>
        <end position="184"/>
    </location>
</feature>
<dbReference type="Proteomes" id="UP000429232">
    <property type="component" value="Chromosome"/>
</dbReference>
<comment type="function">
    <text evidence="1">The reaction center of purple bacteria contains a tightly bound cytochrome molecule which re-reduces the photo oxidized primary electron donor.</text>
</comment>
<keyword evidence="4" id="KW-0602">Photosynthesis</keyword>
<keyword evidence="12" id="KW-1185">Reference proteome</keyword>
<dbReference type="GO" id="GO:0019684">
    <property type="term" value="P:photosynthesis, light reaction"/>
    <property type="evidence" value="ECO:0007669"/>
    <property type="project" value="InterPro"/>
</dbReference>
<name>A0A6I4I1Z0_9SPHI</name>
<dbReference type="NCBIfam" id="NF033196">
    <property type="entry name" value="c_type_nonphoto"/>
    <property type="match status" value="1"/>
</dbReference>
<evidence type="ECO:0000256" key="5">
    <source>
        <dbReference type="ARBA" id="ARBA00022617"/>
    </source>
</evidence>
<dbReference type="GO" id="GO:0020037">
    <property type="term" value="F:heme binding"/>
    <property type="evidence" value="ECO:0007669"/>
    <property type="project" value="InterPro"/>
</dbReference>
<organism evidence="11 12">
    <name type="scientific">Mucilaginibacter ginkgonis</name>
    <dbReference type="NCBI Taxonomy" id="2682091"/>
    <lineage>
        <taxon>Bacteria</taxon>
        <taxon>Pseudomonadati</taxon>
        <taxon>Bacteroidota</taxon>
        <taxon>Sphingobacteriia</taxon>
        <taxon>Sphingobacteriales</taxon>
        <taxon>Sphingobacteriaceae</taxon>
        <taxon>Mucilaginibacter</taxon>
    </lineage>
</organism>
<dbReference type="InterPro" id="IPR036280">
    <property type="entry name" value="Multihaem_cyt_sf"/>
</dbReference>
<accession>A0A6I4I1Z0</accession>
<proteinExistence type="predicted"/>
<feature type="compositionally biased region" description="Pro residues" evidence="9">
    <location>
        <begin position="140"/>
        <end position="173"/>
    </location>
</feature>
<evidence type="ECO:0000256" key="6">
    <source>
        <dbReference type="ARBA" id="ARBA00022723"/>
    </source>
</evidence>
<dbReference type="KEGG" id="mgik:GO620_004050"/>
<keyword evidence="3" id="KW-0813">Transport</keyword>
<dbReference type="GO" id="GO:0009055">
    <property type="term" value="F:electron transfer activity"/>
    <property type="evidence" value="ECO:0007669"/>
    <property type="project" value="InterPro"/>
</dbReference>
<feature type="compositionally biased region" description="Low complexity" evidence="9">
    <location>
        <begin position="174"/>
        <end position="184"/>
    </location>
</feature>
<dbReference type="RefSeq" id="WP_157526524.1">
    <property type="nucleotide sequence ID" value="NZ_CP066775.1"/>
</dbReference>
<evidence type="ECO:0000256" key="2">
    <source>
        <dbReference type="ARBA" id="ARBA00015978"/>
    </source>
</evidence>
<feature type="signal peptide" evidence="10">
    <location>
        <begin position="1"/>
        <end position="21"/>
    </location>
</feature>
<reference evidence="11 12" key="1">
    <citation type="submission" date="2020-12" db="EMBL/GenBank/DDBJ databases">
        <title>HMF7856_wgs.fasta genome submission.</title>
        <authorList>
            <person name="Kang H."/>
            <person name="Kim H."/>
            <person name="Joh K."/>
        </authorList>
    </citation>
    <scope>NUCLEOTIDE SEQUENCE [LARGE SCALE GENOMIC DNA]</scope>
    <source>
        <strain evidence="11 12">HMF7856</strain>
    </source>
</reference>
<evidence type="ECO:0000256" key="10">
    <source>
        <dbReference type="SAM" id="SignalP"/>
    </source>
</evidence>
<dbReference type="GO" id="GO:0030077">
    <property type="term" value="C:plasma membrane light-harvesting complex"/>
    <property type="evidence" value="ECO:0007669"/>
    <property type="project" value="InterPro"/>
</dbReference>
<evidence type="ECO:0000256" key="4">
    <source>
        <dbReference type="ARBA" id="ARBA00022531"/>
    </source>
</evidence>
<dbReference type="Pfam" id="PF02276">
    <property type="entry name" value="CytoC_RC"/>
    <property type="match status" value="1"/>
</dbReference>
<dbReference type="InterPro" id="IPR003158">
    <property type="entry name" value="Photosyn_RC_cyt_c-su"/>
</dbReference>
<evidence type="ECO:0000256" key="1">
    <source>
        <dbReference type="ARBA" id="ARBA00003196"/>
    </source>
</evidence>
<evidence type="ECO:0000313" key="11">
    <source>
        <dbReference type="EMBL" id="QQL50638.1"/>
    </source>
</evidence>
<keyword evidence="8" id="KW-0408">Iron</keyword>
<evidence type="ECO:0000256" key="7">
    <source>
        <dbReference type="ARBA" id="ARBA00022982"/>
    </source>
</evidence>
<evidence type="ECO:0000256" key="8">
    <source>
        <dbReference type="ARBA" id="ARBA00023004"/>
    </source>
</evidence>
<keyword evidence="7" id="KW-0249">Electron transport</keyword>
<evidence type="ECO:0000313" key="12">
    <source>
        <dbReference type="Proteomes" id="UP000429232"/>
    </source>
</evidence>
<dbReference type="EMBL" id="CP066775">
    <property type="protein sequence ID" value="QQL50638.1"/>
    <property type="molecule type" value="Genomic_DNA"/>
</dbReference>
<protein>
    <recommendedName>
        <fullName evidence="2">Photosynthetic reaction center cytochrome c subunit</fullName>
    </recommendedName>
</protein>
<evidence type="ECO:0000256" key="9">
    <source>
        <dbReference type="SAM" id="MobiDB-lite"/>
    </source>
</evidence>
<keyword evidence="10" id="KW-0732">Signal</keyword>
<feature type="chain" id="PRO_5044017223" description="Photosynthetic reaction center cytochrome c subunit" evidence="10">
    <location>
        <begin position="22"/>
        <end position="184"/>
    </location>
</feature>
<dbReference type="AlphaFoldDB" id="A0A6I4I1Z0"/>
<sequence>MNVNKKMIAVLGFSAVIGLSAMTVMQPGQPRVDPPLQNIKVLSKKLTYRQVDHIMDEWAHSLGVRCNFCHAPNEQTKKMDFASDAKPEKEMAREMFKMTAEINKKYFKAEKDSLGMIMESGVNCYTCHNGKAHPEVVEAPAPPRRNGPPGGTPPAGGMPPPGGNPPTTPPAGTPPAGSTPAHSR</sequence>
<dbReference type="Gene3D" id="1.10.468.10">
    <property type="entry name" value="Photosynthetic Reaction Center, subunit C, domain 2"/>
    <property type="match status" value="1"/>
</dbReference>
<keyword evidence="5" id="KW-0349">Heme</keyword>
<dbReference type="InterPro" id="IPR023119">
    <property type="entry name" value="Multihaem_cyt_PRC_cyt_su-like"/>
</dbReference>
<evidence type="ECO:0000256" key="3">
    <source>
        <dbReference type="ARBA" id="ARBA00022448"/>
    </source>
</evidence>
<dbReference type="GO" id="GO:0005506">
    <property type="term" value="F:iron ion binding"/>
    <property type="evidence" value="ECO:0007669"/>
    <property type="project" value="InterPro"/>
</dbReference>
<gene>
    <name evidence="11" type="ORF">GO620_004050</name>
</gene>
<dbReference type="SUPFAM" id="SSF48695">
    <property type="entry name" value="Multiheme cytochromes"/>
    <property type="match status" value="1"/>
</dbReference>
<keyword evidence="6" id="KW-0479">Metal-binding</keyword>